<evidence type="ECO:0000313" key="2">
    <source>
        <dbReference type="EMBL" id="CAG2061480.1"/>
    </source>
</evidence>
<keyword evidence="3" id="KW-1185">Reference proteome</keyword>
<dbReference type="InterPro" id="IPR015063">
    <property type="entry name" value="USP8_dimer"/>
</dbReference>
<accession>A0ABN7P418</accession>
<proteinExistence type="predicted"/>
<dbReference type="Gene3D" id="1.20.58.80">
    <property type="entry name" value="Phosphotransferase system, lactose/cellobiose-type IIA subunit"/>
    <property type="match status" value="1"/>
</dbReference>
<evidence type="ECO:0000259" key="1">
    <source>
        <dbReference type="Pfam" id="PF08969"/>
    </source>
</evidence>
<protein>
    <recommendedName>
        <fullName evidence="1">USP8 dimerisation domain-containing protein</fullName>
    </recommendedName>
</protein>
<dbReference type="Pfam" id="PF08969">
    <property type="entry name" value="USP8_dimer"/>
    <property type="match status" value="1"/>
</dbReference>
<dbReference type="EMBL" id="CAJPIN010016023">
    <property type="protein sequence ID" value="CAG2061480.1"/>
    <property type="molecule type" value="Genomic_DNA"/>
</dbReference>
<feature type="domain" description="USP8 dimerisation" evidence="1">
    <location>
        <begin position="10"/>
        <end position="71"/>
    </location>
</feature>
<sequence>MNELKLATSPSIEQLREWIRCDGIVELDKKIPARSYYEMAPEMMKMVHRYIKTDQAELALILIFKFMRYVSVAEWSERSRLQ</sequence>
<organism evidence="2 3">
    <name type="scientific">Timema podura</name>
    <name type="common">Walking stick</name>
    <dbReference type="NCBI Taxonomy" id="61482"/>
    <lineage>
        <taxon>Eukaryota</taxon>
        <taxon>Metazoa</taxon>
        <taxon>Ecdysozoa</taxon>
        <taxon>Arthropoda</taxon>
        <taxon>Hexapoda</taxon>
        <taxon>Insecta</taxon>
        <taxon>Pterygota</taxon>
        <taxon>Neoptera</taxon>
        <taxon>Polyneoptera</taxon>
        <taxon>Phasmatodea</taxon>
        <taxon>Timematodea</taxon>
        <taxon>Timematoidea</taxon>
        <taxon>Timematidae</taxon>
        <taxon>Timema</taxon>
    </lineage>
</organism>
<comment type="caution">
    <text evidence="2">The sequence shown here is derived from an EMBL/GenBank/DDBJ whole genome shotgun (WGS) entry which is preliminary data.</text>
</comment>
<gene>
    <name evidence="2" type="ORF">TPAB3V08_LOCUS8434</name>
</gene>
<evidence type="ECO:0000313" key="3">
    <source>
        <dbReference type="Proteomes" id="UP001153148"/>
    </source>
</evidence>
<dbReference type="Proteomes" id="UP001153148">
    <property type="component" value="Unassembled WGS sequence"/>
</dbReference>
<name>A0ABN7P418_TIMPD</name>
<reference evidence="2" key="1">
    <citation type="submission" date="2021-03" db="EMBL/GenBank/DDBJ databases">
        <authorList>
            <person name="Tran Van P."/>
        </authorList>
    </citation>
    <scope>NUCLEOTIDE SEQUENCE</scope>
</reference>